<sequence length="88" mass="9902">MPRFYFDYSVGSASSHDEAGYEIDSLHAAEIEARRGAGELTRNRLLQVQGATSEAIRVEVKDEQRRAVLTVMVSIRVDHEALMPPLRM</sequence>
<dbReference type="Pfam" id="PF21834">
    <property type="entry name" value="DUF6894"/>
    <property type="match status" value="1"/>
</dbReference>
<evidence type="ECO:0000313" key="2">
    <source>
        <dbReference type="EMBL" id="ANY82511.1"/>
    </source>
</evidence>
<proteinExistence type="predicted"/>
<gene>
    <name evidence="2" type="ORF">BB934_29955</name>
</gene>
<accession>A0A1B2ERB5</accession>
<evidence type="ECO:0000259" key="1">
    <source>
        <dbReference type="Pfam" id="PF21834"/>
    </source>
</evidence>
<feature type="domain" description="DUF6894" evidence="1">
    <location>
        <begin position="3"/>
        <end position="73"/>
    </location>
</feature>
<dbReference type="InterPro" id="IPR054189">
    <property type="entry name" value="DUF6894"/>
</dbReference>
<dbReference type="KEGG" id="moc:BB934_29955"/>
<dbReference type="RefSeq" id="WP_099513620.1">
    <property type="nucleotide sequence ID" value="NZ_CP016617.1"/>
</dbReference>
<keyword evidence="2" id="KW-0614">Plasmid</keyword>
<geneLocation type="plasmid" evidence="2">
    <name>unnamed1</name>
</geneLocation>
<name>A0A1B2ERB5_9HYPH</name>
<dbReference type="OrthoDB" id="8020809at2"/>
<reference evidence="2" key="1">
    <citation type="submission" date="2016-07" db="EMBL/GenBank/DDBJ databases">
        <title>Microvirga ossetica sp. nov. a new species of rhizobia isolated from root nodules of the legume species Vicia alpestris Steven originated from North Ossetia region in the Caucasus.</title>
        <authorList>
            <person name="Safronova V.I."/>
            <person name="Kuznetsova I.G."/>
            <person name="Sazanova A.L."/>
            <person name="Belimov A."/>
            <person name="Andronov E."/>
            <person name="Osledkin Y.S."/>
            <person name="Onishchuk O.P."/>
            <person name="Kurchak O.N."/>
            <person name="Shaposhnikov A.I."/>
            <person name="Willems A."/>
            <person name="Tikhonovich I.A."/>
        </authorList>
    </citation>
    <scope>NUCLEOTIDE SEQUENCE [LARGE SCALE GENOMIC DNA]</scope>
    <source>
        <strain evidence="2">V5/3M</strain>
        <plasmid evidence="2">unnamed1</plasmid>
    </source>
</reference>
<dbReference type="EMBL" id="CP016617">
    <property type="protein sequence ID" value="ANY82511.1"/>
    <property type="molecule type" value="Genomic_DNA"/>
</dbReference>
<dbReference type="AlphaFoldDB" id="A0A1B2ERB5"/>
<protein>
    <recommendedName>
        <fullName evidence="1">DUF6894 domain-containing protein</fullName>
    </recommendedName>
</protein>
<organism evidence="2">
    <name type="scientific">Microvirga ossetica</name>
    <dbReference type="NCBI Taxonomy" id="1882682"/>
    <lineage>
        <taxon>Bacteria</taxon>
        <taxon>Pseudomonadati</taxon>
        <taxon>Pseudomonadota</taxon>
        <taxon>Alphaproteobacteria</taxon>
        <taxon>Hyphomicrobiales</taxon>
        <taxon>Methylobacteriaceae</taxon>
        <taxon>Microvirga</taxon>
    </lineage>
</organism>